<protein>
    <submittedName>
        <fullName evidence="8">Sugar transporter</fullName>
    </submittedName>
</protein>
<gene>
    <name evidence="8" type="ORF">ABVT11_00735</name>
</gene>
<evidence type="ECO:0000256" key="1">
    <source>
        <dbReference type="ARBA" id="ARBA00004651"/>
    </source>
</evidence>
<evidence type="ECO:0000313" key="8">
    <source>
        <dbReference type="EMBL" id="MET1488332.1"/>
    </source>
</evidence>
<evidence type="ECO:0000256" key="2">
    <source>
        <dbReference type="ARBA" id="ARBA00022475"/>
    </source>
</evidence>
<evidence type="ECO:0000313" key="9">
    <source>
        <dbReference type="Proteomes" id="UP001548590"/>
    </source>
</evidence>
<feature type="domain" description="Major facilitator superfamily (MFS) profile" evidence="7">
    <location>
        <begin position="14"/>
        <end position="388"/>
    </location>
</feature>
<feature type="transmembrane region" description="Helical" evidence="6">
    <location>
        <begin position="139"/>
        <end position="158"/>
    </location>
</feature>
<keyword evidence="5 6" id="KW-0472">Membrane</keyword>
<feature type="transmembrane region" description="Helical" evidence="6">
    <location>
        <begin position="12"/>
        <end position="31"/>
    </location>
</feature>
<dbReference type="PROSITE" id="PS50850">
    <property type="entry name" value="MFS"/>
    <property type="match status" value="1"/>
</dbReference>
<dbReference type="InterPro" id="IPR050189">
    <property type="entry name" value="MFS_Efflux_Transporters"/>
</dbReference>
<feature type="transmembrane region" description="Helical" evidence="6">
    <location>
        <begin position="274"/>
        <end position="292"/>
    </location>
</feature>
<feature type="transmembrane region" description="Helical" evidence="6">
    <location>
        <begin position="51"/>
        <end position="71"/>
    </location>
</feature>
<dbReference type="InterPro" id="IPR036259">
    <property type="entry name" value="MFS_trans_sf"/>
</dbReference>
<sequence>MPQAPVSNTTAWFRVIALALGAFIFNTTEFVPVGLLSDIAMSFRMETAETGLMITIYAWVVTLASLPIMLLTRNIERKKLLTGTFLLFIASHLLSSQAGNFTVLMISRFGIALAHAVFWSITVSLSIRVAPEGRKAQALGLLSTGTVLAMVAGVPMGRMLGQLLGWRMTFLGIAILAGLTLLVLVRTLPRLPSQNTGSISSLPVLARRASLTRIYMLTLLIITGHFTAYSYIEPFVQDVAARENTFATIILLLFGGAGILGSLVFSRFGNRSPSLLITLACAVLASCLALLLPATFSDVLLCSLSVIWGLSIMVIGLGMQAKVLEAAPDATDVAMSLFSGIYNVGIGAGALLGSKISLIAGMSHVGQTGALLAFSAFAWCVMVFRRDADALQLRAWLLSRVARQP</sequence>
<proteinExistence type="predicted"/>
<feature type="transmembrane region" description="Helical" evidence="6">
    <location>
        <begin position="244"/>
        <end position="265"/>
    </location>
</feature>
<dbReference type="NCBIfam" id="NF002921">
    <property type="entry name" value="PRK03545.1"/>
    <property type="match status" value="1"/>
</dbReference>
<dbReference type="EMBL" id="JBEWLZ010000001">
    <property type="protein sequence ID" value="MET1488332.1"/>
    <property type="molecule type" value="Genomic_DNA"/>
</dbReference>
<evidence type="ECO:0000256" key="6">
    <source>
        <dbReference type="SAM" id="Phobius"/>
    </source>
</evidence>
<dbReference type="Gene3D" id="1.20.1250.20">
    <property type="entry name" value="MFS general substrate transporter like domains"/>
    <property type="match status" value="1"/>
</dbReference>
<dbReference type="InterPro" id="IPR020846">
    <property type="entry name" value="MFS_dom"/>
</dbReference>
<keyword evidence="8" id="KW-0762">Sugar transport</keyword>
<feature type="transmembrane region" description="Helical" evidence="6">
    <location>
        <begin position="80"/>
        <end position="99"/>
    </location>
</feature>
<dbReference type="RefSeq" id="WP_345926358.1">
    <property type="nucleotide sequence ID" value="NZ_JBDIVF010000003.1"/>
</dbReference>
<keyword evidence="4 6" id="KW-1133">Transmembrane helix</keyword>
<feature type="transmembrane region" description="Helical" evidence="6">
    <location>
        <begin position="365"/>
        <end position="384"/>
    </location>
</feature>
<dbReference type="CDD" id="cd17324">
    <property type="entry name" value="MFS_NepI_like"/>
    <property type="match status" value="1"/>
</dbReference>
<keyword evidence="9" id="KW-1185">Reference proteome</keyword>
<keyword evidence="8" id="KW-0813">Transport</keyword>
<feature type="transmembrane region" description="Helical" evidence="6">
    <location>
        <begin position="105"/>
        <end position="127"/>
    </location>
</feature>
<reference evidence="8 9" key="1">
    <citation type="submission" date="2024-07" db="EMBL/GenBank/DDBJ databases">
        <title>Uliginosibacterium paludis KCTC:42655.</title>
        <authorList>
            <person name="Kim M.K."/>
        </authorList>
    </citation>
    <scope>NUCLEOTIDE SEQUENCE [LARGE SCALE GENOMIC DNA]</scope>
    <source>
        <strain evidence="8 9">KCTC 42655</strain>
    </source>
</reference>
<dbReference type="InterPro" id="IPR011701">
    <property type="entry name" value="MFS"/>
</dbReference>
<organism evidence="8 9">
    <name type="scientific">Uliginosibacterium paludis</name>
    <dbReference type="NCBI Taxonomy" id="1615952"/>
    <lineage>
        <taxon>Bacteria</taxon>
        <taxon>Pseudomonadati</taxon>
        <taxon>Pseudomonadota</taxon>
        <taxon>Betaproteobacteria</taxon>
        <taxon>Rhodocyclales</taxon>
        <taxon>Zoogloeaceae</taxon>
        <taxon>Uliginosibacterium</taxon>
    </lineage>
</organism>
<accession>A0ABV2CKA4</accession>
<comment type="subcellular location">
    <subcellularLocation>
        <location evidence="1">Cell membrane</location>
        <topology evidence="1">Multi-pass membrane protein</topology>
    </subcellularLocation>
</comment>
<evidence type="ECO:0000259" key="7">
    <source>
        <dbReference type="PROSITE" id="PS50850"/>
    </source>
</evidence>
<evidence type="ECO:0000256" key="5">
    <source>
        <dbReference type="ARBA" id="ARBA00023136"/>
    </source>
</evidence>
<evidence type="ECO:0000256" key="4">
    <source>
        <dbReference type="ARBA" id="ARBA00022989"/>
    </source>
</evidence>
<keyword evidence="3 6" id="KW-0812">Transmembrane</keyword>
<evidence type="ECO:0000256" key="3">
    <source>
        <dbReference type="ARBA" id="ARBA00022692"/>
    </source>
</evidence>
<feature type="transmembrane region" description="Helical" evidence="6">
    <location>
        <begin position="164"/>
        <end position="185"/>
    </location>
</feature>
<dbReference type="PANTHER" id="PTHR43124:SF4">
    <property type="entry name" value="SUGAR EFFLUX TRANSPORTER"/>
    <property type="match status" value="1"/>
</dbReference>
<dbReference type="SUPFAM" id="SSF103473">
    <property type="entry name" value="MFS general substrate transporter"/>
    <property type="match status" value="1"/>
</dbReference>
<name>A0ABV2CKA4_9RHOO</name>
<dbReference type="Pfam" id="PF07690">
    <property type="entry name" value="MFS_1"/>
    <property type="match status" value="1"/>
</dbReference>
<feature type="transmembrane region" description="Helical" evidence="6">
    <location>
        <begin position="333"/>
        <end position="353"/>
    </location>
</feature>
<dbReference type="PANTHER" id="PTHR43124">
    <property type="entry name" value="PURINE EFFLUX PUMP PBUE"/>
    <property type="match status" value="1"/>
</dbReference>
<feature type="transmembrane region" description="Helical" evidence="6">
    <location>
        <begin position="214"/>
        <end position="232"/>
    </location>
</feature>
<dbReference type="Proteomes" id="UP001548590">
    <property type="component" value="Unassembled WGS sequence"/>
</dbReference>
<comment type="caution">
    <text evidence="8">The sequence shown here is derived from an EMBL/GenBank/DDBJ whole genome shotgun (WGS) entry which is preliminary data.</text>
</comment>
<keyword evidence="2" id="KW-1003">Cell membrane</keyword>
<feature type="transmembrane region" description="Helical" evidence="6">
    <location>
        <begin position="298"/>
        <end position="321"/>
    </location>
</feature>